<dbReference type="OrthoDB" id="8476943at2"/>
<protein>
    <submittedName>
        <fullName evidence="1">Uncharacterized protein</fullName>
    </submittedName>
</protein>
<organism evidence="1 2">
    <name type="scientific">Aequorivita antarctica</name>
    <dbReference type="NCBI Taxonomy" id="153266"/>
    <lineage>
        <taxon>Bacteria</taxon>
        <taxon>Pseudomonadati</taxon>
        <taxon>Bacteroidota</taxon>
        <taxon>Flavobacteriia</taxon>
        <taxon>Flavobacteriales</taxon>
        <taxon>Flavobacteriaceae</taxon>
        <taxon>Aequorivita</taxon>
    </lineage>
</organism>
<evidence type="ECO:0000313" key="1">
    <source>
        <dbReference type="EMBL" id="TXD71571.1"/>
    </source>
</evidence>
<accession>A0A5C6YX00</accession>
<gene>
    <name evidence="1" type="ORF">ESU54_16240</name>
</gene>
<dbReference type="EMBL" id="VORT01000016">
    <property type="protein sequence ID" value="TXD71571.1"/>
    <property type="molecule type" value="Genomic_DNA"/>
</dbReference>
<sequence>MAKNPEYQNRNFKIRVDFEQPPQVELPLIGFLFNCRGILLQWQYVKDNILEFNLEKISQGTRELKIDPEQLRLFIAPASDKKITHISTTQELQNYKAYEPILRLDANQGINILPIPERLSIFWIKCKCRVSGKVSKWFHFGNGWEDLPVCRARVHICEIDPILFWINKIPDHIIAKVPDAILNPKFKVPIPIPDPGPYQRIERFAMIAGPSEENIFKTQSLPEMRKETFSKLPELGPEIKQQFASGNLNVIRDTIVKNYALLHPWFCFWPWWWPYFYRCQELAVVETNAAGRFEKNIYYNCFGDKPDIYIWVEYMIDGVWTTVYKPPIPCNTRWNYVCGSDINIHLTHPRVAGDCCCDCELIGEDVWIRTVGHTSVSHIKQGHQLLAPPGQGVAYDRIGLTDADAAGDSFLITTIDDYKRPFGGSPILRMGFGPALPNSNVYYYRWSYRQRANADLVSVGDTYKALPPKGGEVRKGYDYRYKDSNDDWQWAPESKKLGPFTVGPNDNLYIIPPEEPTMAPFNVPATSHPHWHQQTYYMDTIQYDTTAVENFENGLYELKLELFDQAGNLLQNIPKANFKTPRHDDARYSENAPNVLLENPTATNADAFNMLIRIDNGQCVGDIYTVKVNGEPASSNCCGFVKYTIDEVEAKLELSFKAVHPTNFAEFSFGVVKGSCGGVPIANARGMVIDSASGYTLDTITGIYSKSFDPSELLGECYENGAGKAAFAETLHIISTATDGIWRVAKDYGRTVAFALEP</sequence>
<dbReference type="Proteomes" id="UP000321497">
    <property type="component" value="Unassembled WGS sequence"/>
</dbReference>
<comment type="caution">
    <text evidence="1">The sequence shown here is derived from an EMBL/GenBank/DDBJ whole genome shotgun (WGS) entry which is preliminary data.</text>
</comment>
<reference evidence="1 2" key="1">
    <citation type="submission" date="2019-08" db="EMBL/GenBank/DDBJ databases">
        <title>Genome of Aequorivita antarctica SW49 (type strain).</title>
        <authorList>
            <person name="Bowman J.P."/>
        </authorList>
    </citation>
    <scope>NUCLEOTIDE SEQUENCE [LARGE SCALE GENOMIC DNA]</scope>
    <source>
        <strain evidence="1 2">SW49</strain>
    </source>
</reference>
<dbReference type="RefSeq" id="WP_111844890.1">
    <property type="nucleotide sequence ID" value="NZ_UEGI01000010.1"/>
</dbReference>
<proteinExistence type="predicted"/>
<keyword evidence="2" id="KW-1185">Reference proteome</keyword>
<name>A0A5C6YX00_9FLAO</name>
<dbReference type="AlphaFoldDB" id="A0A5C6YX00"/>
<evidence type="ECO:0000313" key="2">
    <source>
        <dbReference type="Proteomes" id="UP000321497"/>
    </source>
</evidence>